<dbReference type="CDD" id="cd18809">
    <property type="entry name" value="SF1_C_RecD"/>
    <property type="match status" value="1"/>
</dbReference>
<dbReference type="GO" id="GO:0000723">
    <property type="term" value="P:telomere maintenance"/>
    <property type="evidence" value="ECO:0007669"/>
    <property type="project" value="InterPro"/>
</dbReference>
<evidence type="ECO:0000313" key="6">
    <source>
        <dbReference type="Proteomes" id="UP000504610"/>
    </source>
</evidence>
<name>A0A9W3CGR0_RAPSA</name>
<evidence type="ECO:0000259" key="3">
    <source>
        <dbReference type="Pfam" id="PF05970"/>
    </source>
</evidence>
<organism evidence="6 7">
    <name type="scientific">Raphanus sativus</name>
    <name type="common">Radish</name>
    <name type="synonym">Raphanus raphanistrum var. sativus</name>
    <dbReference type="NCBI Taxonomy" id="3726"/>
    <lineage>
        <taxon>Eukaryota</taxon>
        <taxon>Viridiplantae</taxon>
        <taxon>Streptophyta</taxon>
        <taxon>Embryophyta</taxon>
        <taxon>Tracheophyta</taxon>
        <taxon>Spermatophyta</taxon>
        <taxon>Magnoliopsida</taxon>
        <taxon>eudicotyledons</taxon>
        <taxon>Gunneridae</taxon>
        <taxon>Pentapetalae</taxon>
        <taxon>rosids</taxon>
        <taxon>malvids</taxon>
        <taxon>Brassicales</taxon>
        <taxon>Brassicaceae</taxon>
        <taxon>Brassiceae</taxon>
        <taxon>Raphanus</taxon>
    </lineage>
</organism>
<feature type="domain" description="Helitron helicase-like" evidence="4">
    <location>
        <begin position="438"/>
        <end position="620"/>
    </location>
</feature>
<evidence type="ECO:0000313" key="7">
    <source>
        <dbReference type="RefSeq" id="XP_056850709.1"/>
    </source>
</evidence>
<dbReference type="InterPro" id="IPR010285">
    <property type="entry name" value="DNA_helicase_pif1-like_DEAD"/>
</dbReference>
<dbReference type="InterPro" id="IPR049163">
    <property type="entry name" value="Pif1-like_2B_dom"/>
</dbReference>
<feature type="coiled-coil region" evidence="2">
    <location>
        <begin position="45"/>
        <end position="97"/>
    </location>
</feature>
<comment type="cofactor">
    <cofactor evidence="1">
        <name>Mg(2+)</name>
        <dbReference type="ChEBI" id="CHEBI:18420"/>
    </cofactor>
</comment>
<dbReference type="PANTHER" id="PTHR10492">
    <property type="match status" value="1"/>
</dbReference>
<feature type="domain" description="DNA helicase Pif1-like 2B" evidence="5">
    <location>
        <begin position="1420"/>
        <end position="1466"/>
    </location>
</feature>
<keyword evidence="1" id="KW-0234">DNA repair</keyword>
<dbReference type="GO" id="GO:0016787">
    <property type="term" value="F:hydrolase activity"/>
    <property type="evidence" value="ECO:0007669"/>
    <property type="project" value="UniProtKB-KW"/>
</dbReference>
<proteinExistence type="inferred from homology"/>
<dbReference type="SUPFAM" id="SSF52540">
    <property type="entry name" value="P-loop containing nucleoside triphosphate hydrolases"/>
    <property type="match status" value="2"/>
</dbReference>
<keyword evidence="1" id="KW-0067">ATP-binding</keyword>
<sequence length="1588" mass="181791">MENFKRDLKLKSLMAEDYGTAVEEVFDKCVEDMTEHYWAKLFMLKKQQDAEYKKFQEEVEVWRIQGKLELINDLFNNDSLKEEKEKLESDLLLAQAKASDVYVLKIDWFVLNEPQMFQRRFPLTKKKTVVSVPLLPVVSELNQEDKEYKDDGDLTNKCPKCGAMFWYNERVSKSRKTRVPVFTMCCMRGKIKLPVLQEPPALLHGLLTKNDPISKHYQDNIRALNMMFSFTSLGGKIDNSVNMGKGPKIFKLHGENYHLIGSVKPRADEPAKFPQLYIHDTENEVRNRLSALSGTSENSKIREDLVKAIMNILRVSNVHVKSFRNAMDRFNNEEEQQELSLRLIHSRLKDGRVYNLPTSSEVAALVVGDFQENMDKRDIILEKNSGKLKRINELHPCYLPLQYPLIFPYGEDGFRLGIQHGYTGITKNKKPNISIREFFAYRIMVREGGSQVLLLSRRLLQQFLVDAYTMIESHRLRYIRKNQSNLRTLKFSKFVQAAHDGHSDVSIEGNRIFIPSSFTGGPRYMHETYLDAMSVCKYFGFPSLFITFTCNPKWPELTRFFKKYNLKSEDRPELCCRLFKIKLDSLMDDLTKKHLLGKTVSAIYTIEFQKRGLPHAHILLFMDSNHKLPDPEDIDRIISAEIPDKTLEPRLYDVVKDMMIHGPCGKANRVSPCMQDGKCSKFFPRKHVEKTTVDAQGYHVYRRRDNGCYIEKKNIPCDNRFVVPYNKELLLAYNAHINVEWCNQSRSIKYLFKYINKGQDRITGTVTQASNVEPTIAGTGHNTAAAEGDNNGAVGDVSAAEEVEPTIDEIKKYFDARYISACESSWRILAFPTQYRSTPVEKLTFHLEGEQPVVYKLGDSVQSVLARVQQTKTMFLAWFDCCDRYPEAREITYPEMPTRFIYDAKQKVWNPRKKGFAVGRLTHVAPNSGQRYYLRVLITKVKGARCYADIRTVNGVVLPTYEDACYELGMLDDDKEYIEGLKECSYWASAGYVHHTFAMMLLSGSLSMPKLVWESTRDILSEDVLYMERKKRKFPGLILSEEEVLNATLVLIEKILRSKNSSLYNWDAMPKPVHVDDSSHENNLLQEELNYSRETLRVQHNEWITQMTVEQRSVYDQILRSVHTGDGGVFFVYGFGGTEKTFMWNVLSAALRSKGDIVLNCASNGIASLLLPGGRTAHSRFGIPINPHEFSTCNIEPGSHQAEVVRRASLIIWDEAPMMSKLCFEALDRTLCDLMKTTDGRPFGGKVVVFGDDFRQIIPVIPGGNRADIVMATLNSSYLWKYCKVLELTKNMRLFSETDPQKAEEIKEFSDWILDVGNGKINEPNSGETMIDIPKDLLITECTDPIEAIASAVYGNAFKDSKDPLFFQERAILCPTNEDVDVVNNYMLDRLPGEEMTYFSSDSVDPSDIRCKDDSTFSPEFLNSIKASGLPNHVLRLRIGTPVMVLRNLDPTEGLCNGTRLQITHLGKHLLQAKIITGTQVGEKVFLHRILIEPSDTKLPFKMRRRQFPLKVAFAMTINKSQGQTLSTVGLFLPRSVFSHGQLYVAVSRVKSRKGLKILITDKDGKPQESTMNIVFKQVFQNLFDESQ</sequence>
<protein>
    <recommendedName>
        <fullName evidence="1">ATP-dependent DNA helicase</fullName>
        <ecNumber evidence="1">5.6.2.3</ecNumber>
    </recommendedName>
</protein>
<keyword evidence="1" id="KW-0547">Nucleotide-binding</keyword>
<dbReference type="Gene3D" id="3.40.50.300">
    <property type="entry name" value="P-loop containing nucleotide triphosphate hydrolases"/>
    <property type="match status" value="2"/>
</dbReference>
<keyword evidence="1" id="KW-0233">DNA recombination</keyword>
<dbReference type="EC" id="5.6.2.3" evidence="1"/>
<keyword evidence="1" id="KW-0378">Hydrolase</keyword>
<dbReference type="InterPro" id="IPR027417">
    <property type="entry name" value="P-loop_NTPase"/>
</dbReference>
<accession>A0A9W3CGR0</accession>
<comment type="similarity">
    <text evidence="1">Belongs to the helicase family.</text>
</comment>
<dbReference type="RefSeq" id="XP_056850709.1">
    <property type="nucleotide sequence ID" value="XM_056994729.1"/>
</dbReference>
<keyword evidence="2" id="KW-0175">Coiled coil</keyword>
<evidence type="ECO:0000259" key="4">
    <source>
        <dbReference type="Pfam" id="PF14214"/>
    </source>
</evidence>
<dbReference type="GO" id="GO:0005524">
    <property type="term" value="F:ATP binding"/>
    <property type="evidence" value="ECO:0007669"/>
    <property type="project" value="UniProtKB-KW"/>
</dbReference>
<evidence type="ECO:0000256" key="1">
    <source>
        <dbReference type="RuleBase" id="RU363044"/>
    </source>
</evidence>
<dbReference type="GeneID" id="108824723"/>
<evidence type="ECO:0000259" key="5">
    <source>
        <dbReference type="Pfam" id="PF21530"/>
    </source>
</evidence>
<reference evidence="6" key="1">
    <citation type="journal article" date="2019" name="Database">
        <title>The radish genome database (RadishGD): an integrated information resource for radish genomics.</title>
        <authorList>
            <person name="Yu H.J."/>
            <person name="Baek S."/>
            <person name="Lee Y.J."/>
            <person name="Cho A."/>
            <person name="Mun J.H."/>
        </authorList>
    </citation>
    <scope>NUCLEOTIDE SEQUENCE [LARGE SCALE GENOMIC DNA]</scope>
    <source>
        <strain evidence="6">cv. WK10039</strain>
    </source>
</reference>
<gene>
    <name evidence="7" type="primary">LOC108824723</name>
</gene>
<dbReference type="Pfam" id="PF14214">
    <property type="entry name" value="Helitron_like_N"/>
    <property type="match status" value="1"/>
</dbReference>
<reference evidence="7" key="2">
    <citation type="submission" date="2025-08" db="UniProtKB">
        <authorList>
            <consortium name="RefSeq"/>
        </authorList>
    </citation>
    <scope>IDENTIFICATION</scope>
    <source>
        <tissue evidence="7">Leaf</tissue>
    </source>
</reference>
<dbReference type="Pfam" id="PF05970">
    <property type="entry name" value="PIF1"/>
    <property type="match status" value="1"/>
</dbReference>
<keyword evidence="1" id="KW-0227">DNA damage</keyword>
<dbReference type="KEGG" id="rsz:108824723"/>
<comment type="catalytic activity">
    <reaction evidence="1">
        <text>ATP + H2O = ADP + phosphate + H(+)</text>
        <dbReference type="Rhea" id="RHEA:13065"/>
        <dbReference type="ChEBI" id="CHEBI:15377"/>
        <dbReference type="ChEBI" id="CHEBI:15378"/>
        <dbReference type="ChEBI" id="CHEBI:30616"/>
        <dbReference type="ChEBI" id="CHEBI:43474"/>
        <dbReference type="ChEBI" id="CHEBI:456216"/>
        <dbReference type="EC" id="5.6.2.3"/>
    </reaction>
</comment>
<dbReference type="GO" id="GO:0043139">
    <property type="term" value="F:5'-3' DNA helicase activity"/>
    <property type="evidence" value="ECO:0007669"/>
    <property type="project" value="UniProtKB-EC"/>
</dbReference>
<dbReference type="FunFam" id="3.40.50.300:FF:002884">
    <property type="entry name" value="ATP-dependent DNA helicase"/>
    <property type="match status" value="1"/>
</dbReference>
<feature type="domain" description="DNA helicase Pif1-like DEAD-box helicase" evidence="3">
    <location>
        <begin position="1106"/>
        <end position="1326"/>
    </location>
</feature>
<evidence type="ECO:0000256" key="2">
    <source>
        <dbReference type="SAM" id="Coils"/>
    </source>
</evidence>
<dbReference type="PANTHER" id="PTHR10492:SF101">
    <property type="entry name" value="ATP-DEPENDENT DNA HELICASE"/>
    <property type="match status" value="1"/>
</dbReference>
<dbReference type="OrthoDB" id="1934728at2759"/>
<dbReference type="Pfam" id="PF21530">
    <property type="entry name" value="Pif1_2B_dom"/>
    <property type="match status" value="1"/>
</dbReference>
<dbReference type="Proteomes" id="UP000504610">
    <property type="component" value="Chromosome 9"/>
</dbReference>
<dbReference type="InterPro" id="IPR025476">
    <property type="entry name" value="Helitron_helicase-like"/>
</dbReference>
<keyword evidence="6" id="KW-1185">Reference proteome</keyword>
<dbReference type="GO" id="GO:0006310">
    <property type="term" value="P:DNA recombination"/>
    <property type="evidence" value="ECO:0007669"/>
    <property type="project" value="UniProtKB-KW"/>
</dbReference>
<dbReference type="GO" id="GO:0006281">
    <property type="term" value="P:DNA repair"/>
    <property type="evidence" value="ECO:0007669"/>
    <property type="project" value="UniProtKB-KW"/>
</dbReference>
<keyword evidence="1" id="KW-0347">Helicase</keyword>